<feature type="compositionally biased region" description="Basic residues" evidence="1">
    <location>
        <begin position="1"/>
        <end position="18"/>
    </location>
</feature>
<accession>A0AAX6GT07</accession>
<dbReference type="EMBL" id="JANAVB010016800">
    <property type="protein sequence ID" value="KAJ6831391.1"/>
    <property type="molecule type" value="Genomic_DNA"/>
</dbReference>
<keyword evidence="3" id="KW-1185">Reference proteome</keyword>
<evidence type="ECO:0000256" key="1">
    <source>
        <dbReference type="SAM" id="MobiDB-lite"/>
    </source>
</evidence>
<dbReference type="Proteomes" id="UP001140949">
    <property type="component" value="Unassembled WGS sequence"/>
</dbReference>
<feature type="compositionally biased region" description="Basic and acidic residues" evidence="1">
    <location>
        <begin position="44"/>
        <end position="55"/>
    </location>
</feature>
<gene>
    <name evidence="2" type="ORF">M6B38_349785</name>
</gene>
<keyword evidence="2" id="KW-0675">Receptor</keyword>
<keyword evidence="2" id="KW-0418">Kinase</keyword>
<sequence length="126" mass="14068">MQIRKRRSGVRSRTRRGHTPTSGRPNGEGSLVRQLEQAANPGNRGEESPRYSERGRARRSMPRGDVVVDKWLEEVVDDPLMSREELAESLGFRIVSCPWVGLGGTWVFCSGFVVSYPPQDELALGV</sequence>
<dbReference type="GO" id="GO:0016301">
    <property type="term" value="F:kinase activity"/>
    <property type="evidence" value="ECO:0007669"/>
    <property type="project" value="UniProtKB-KW"/>
</dbReference>
<feature type="region of interest" description="Disordered" evidence="1">
    <location>
        <begin position="1"/>
        <end position="62"/>
    </location>
</feature>
<dbReference type="AlphaFoldDB" id="A0AAX6GT07"/>
<name>A0AAX6GT07_IRIPA</name>
<protein>
    <submittedName>
        <fullName evidence="2">Proline-rich receptor-like protein kinase PERK9</fullName>
    </submittedName>
</protein>
<organism evidence="2 3">
    <name type="scientific">Iris pallida</name>
    <name type="common">Sweet iris</name>
    <dbReference type="NCBI Taxonomy" id="29817"/>
    <lineage>
        <taxon>Eukaryota</taxon>
        <taxon>Viridiplantae</taxon>
        <taxon>Streptophyta</taxon>
        <taxon>Embryophyta</taxon>
        <taxon>Tracheophyta</taxon>
        <taxon>Spermatophyta</taxon>
        <taxon>Magnoliopsida</taxon>
        <taxon>Liliopsida</taxon>
        <taxon>Asparagales</taxon>
        <taxon>Iridaceae</taxon>
        <taxon>Iridoideae</taxon>
        <taxon>Irideae</taxon>
        <taxon>Iris</taxon>
    </lineage>
</organism>
<proteinExistence type="predicted"/>
<reference evidence="2" key="1">
    <citation type="journal article" date="2023" name="GigaByte">
        <title>Genome assembly of the bearded iris, Iris pallida Lam.</title>
        <authorList>
            <person name="Bruccoleri R.E."/>
            <person name="Oakeley E.J."/>
            <person name="Faust A.M.E."/>
            <person name="Altorfer M."/>
            <person name="Dessus-Babus S."/>
            <person name="Burckhardt D."/>
            <person name="Oertli M."/>
            <person name="Naumann U."/>
            <person name="Petersen F."/>
            <person name="Wong J."/>
        </authorList>
    </citation>
    <scope>NUCLEOTIDE SEQUENCE</scope>
    <source>
        <strain evidence="2">GSM-AAB239-AS_SAM_17_03QT</strain>
    </source>
</reference>
<evidence type="ECO:0000313" key="2">
    <source>
        <dbReference type="EMBL" id="KAJ6831391.1"/>
    </source>
</evidence>
<keyword evidence="2" id="KW-0808">Transferase</keyword>
<reference evidence="2" key="2">
    <citation type="submission" date="2023-04" db="EMBL/GenBank/DDBJ databases">
        <authorList>
            <person name="Bruccoleri R.E."/>
            <person name="Oakeley E.J."/>
            <person name="Faust A.-M."/>
            <person name="Dessus-Babus S."/>
            <person name="Altorfer M."/>
            <person name="Burckhardt D."/>
            <person name="Oertli M."/>
            <person name="Naumann U."/>
            <person name="Petersen F."/>
            <person name="Wong J."/>
        </authorList>
    </citation>
    <scope>NUCLEOTIDE SEQUENCE</scope>
    <source>
        <strain evidence="2">GSM-AAB239-AS_SAM_17_03QT</strain>
        <tissue evidence="2">Leaf</tissue>
    </source>
</reference>
<comment type="caution">
    <text evidence="2">The sequence shown here is derived from an EMBL/GenBank/DDBJ whole genome shotgun (WGS) entry which is preliminary data.</text>
</comment>
<evidence type="ECO:0000313" key="3">
    <source>
        <dbReference type="Proteomes" id="UP001140949"/>
    </source>
</evidence>